<dbReference type="KEGG" id="pbt:ING2E5B_0413"/>
<proteinExistence type="predicted"/>
<organism evidence="1 2">
    <name type="scientific">Fermentimonas caenicola</name>
    <dbReference type="NCBI Taxonomy" id="1562970"/>
    <lineage>
        <taxon>Bacteria</taxon>
        <taxon>Pseudomonadati</taxon>
        <taxon>Bacteroidota</taxon>
        <taxon>Bacteroidia</taxon>
        <taxon>Bacteroidales</taxon>
        <taxon>Dysgonomonadaceae</taxon>
        <taxon>Fermentimonas</taxon>
    </lineage>
</organism>
<dbReference type="HOGENOM" id="CLU_049852_0_0_10"/>
<evidence type="ECO:0000313" key="2">
    <source>
        <dbReference type="Proteomes" id="UP000032417"/>
    </source>
</evidence>
<dbReference type="PATRIC" id="fig|1562970.3.peg.409"/>
<dbReference type="AlphaFoldDB" id="A0A098BYD1"/>
<dbReference type="Proteomes" id="UP000032417">
    <property type="component" value="Chromosome 1"/>
</dbReference>
<accession>A0A098BYD1</accession>
<evidence type="ECO:0000313" key="1">
    <source>
        <dbReference type="EMBL" id="CEA15181.1"/>
    </source>
</evidence>
<dbReference type="STRING" id="1562970.ING2E5B_0413"/>
<dbReference type="EMBL" id="LN515532">
    <property type="protein sequence ID" value="CEA15181.1"/>
    <property type="molecule type" value="Genomic_DNA"/>
</dbReference>
<reference evidence="1 2" key="1">
    <citation type="submission" date="2014-08" db="EMBL/GenBank/DDBJ databases">
        <authorList>
            <person name="Wibberg D."/>
        </authorList>
    </citation>
    <scope>NUCLEOTIDE SEQUENCE [LARGE SCALE GENOMIC DNA]</scope>
    <source>
        <strain evidence="2">ING2-E5B</strain>
    </source>
</reference>
<name>A0A098BYD1_9BACT</name>
<gene>
    <name evidence="1" type="ORF">ING2E5B_0413</name>
</gene>
<protein>
    <submittedName>
        <fullName evidence="1">Uncharacterized protein</fullName>
    </submittedName>
</protein>
<keyword evidence="2" id="KW-1185">Reference proteome</keyword>
<sequence length="251" mass="29369">MLRKEEILERTSNGLNVFKHYITCQWRVGRNFFNPLYEDRKASCNIYFDRKTGTYKLKDFGNDEYSGDCFFFVGKLKGLNCNNSNDFIEILKTINQELSLGLSEEIDIPIQSDPAPANLIPEKKSKPYSSFQEQGFTRKEMEYWQQYGINIETLALYKVCSIREFKSVNNENQPYSIVSSLTEPIFGYNNKHYIKLYRPFSKIRFLYGGDIGKNYCFGLEQLPAKGDTVLITGVRKMFFCRYCYHGRKNLS</sequence>